<gene>
    <name evidence="2" type="ORF">ENT87_03765</name>
    <name evidence="3" type="ORF">ENU30_00950</name>
</gene>
<protein>
    <submittedName>
        <fullName evidence="2">Recombinase RecB</fullName>
    </submittedName>
</protein>
<sequence>MSAGKKHVHAFGASRRWLSSERVAVSVLEELGYNVLEMRKKVVVNETVVGEVDAVVDDGTGQLFAVEIKAGKIDISGIRQAYVNSVILGMKPLVICKGFADDAAKELAEKLGVKIIQLSDIFLVESEELEIILREVVEDAIANYFEIFYGMPHNINPSYMEILKTVAETATIDEAAERLGTDTRTLMKRIDEMRNAGIIPRWAKRYVALKRIAQLFIQRQNIFKLMNDIANYHELLKSVEQQLNQLMQLLSTMQKQMDKIQQLPRQVST</sequence>
<comment type="caution">
    <text evidence="2">The sequence shown here is derived from an EMBL/GenBank/DDBJ whole genome shotgun (WGS) entry which is preliminary data.</text>
</comment>
<evidence type="ECO:0000313" key="3">
    <source>
        <dbReference type="EMBL" id="HGQ17538.1"/>
    </source>
</evidence>
<dbReference type="PANTHER" id="PTHR34314">
    <property type="entry name" value="CRENARCHAEAL PROTEIN, PUTATIVE-RELATED"/>
    <property type="match status" value="1"/>
</dbReference>
<dbReference type="EMBL" id="DTAI01000108">
    <property type="protein sequence ID" value="HGN36650.1"/>
    <property type="molecule type" value="Genomic_DNA"/>
</dbReference>
<reference evidence="2" key="1">
    <citation type="journal article" date="2020" name="mSystems">
        <title>Genome- and Community-Level Interaction Insights into Carbon Utilization and Element Cycling Functions of Hydrothermarchaeota in Hydrothermal Sediment.</title>
        <authorList>
            <person name="Zhou Z."/>
            <person name="Liu Y."/>
            <person name="Xu W."/>
            <person name="Pan J."/>
            <person name="Luo Z.H."/>
            <person name="Li M."/>
        </authorList>
    </citation>
    <scope>NUCLEOTIDE SEQUENCE [LARGE SCALE GENOMIC DNA]</scope>
    <source>
        <strain evidence="2">SpSt-618</strain>
        <strain evidence="3">SpSt-657</strain>
    </source>
</reference>
<evidence type="ECO:0000313" key="2">
    <source>
        <dbReference type="EMBL" id="HGN36650.1"/>
    </source>
</evidence>
<dbReference type="EMBL" id="DTBZ01000028">
    <property type="protein sequence ID" value="HGQ17538.1"/>
    <property type="molecule type" value="Genomic_DNA"/>
</dbReference>
<accession>A0A7J3I7E2</accession>
<feature type="coiled-coil region" evidence="1">
    <location>
        <begin position="229"/>
        <end position="263"/>
    </location>
</feature>
<dbReference type="InterPro" id="IPR011335">
    <property type="entry name" value="Restrct_endonuc-II-like"/>
</dbReference>
<dbReference type="AlphaFoldDB" id="A0A7J3I7E2"/>
<keyword evidence="1" id="KW-0175">Coiled coil</keyword>
<dbReference type="PANTHER" id="PTHR34314:SF6">
    <property type="entry name" value="DUF3782 DOMAIN-CONTAINING PROTEIN"/>
    <property type="match status" value="1"/>
</dbReference>
<dbReference type="SUPFAM" id="SSF46785">
    <property type="entry name" value="Winged helix' DNA-binding domain"/>
    <property type="match status" value="1"/>
</dbReference>
<organism evidence="2">
    <name type="scientific">Ignisphaera aggregans</name>
    <dbReference type="NCBI Taxonomy" id="334771"/>
    <lineage>
        <taxon>Archaea</taxon>
        <taxon>Thermoproteota</taxon>
        <taxon>Thermoprotei</taxon>
        <taxon>Desulfurococcales</taxon>
        <taxon>Desulfurococcaceae</taxon>
        <taxon>Ignisphaera</taxon>
    </lineage>
</organism>
<evidence type="ECO:0000256" key="1">
    <source>
        <dbReference type="SAM" id="Coils"/>
    </source>
</evidence>
<dbReference type="InterPro" id="IPR036390">
    <property type="entry name" value="WH_DNA-bd_sf"/>
</dbReference>
<dbReference type="SUPFAM" id="SSF52980">
    <property type="entry name" value="Restriction endonuclease-like"/>
    <property type="match status" value="1"/>
</dbReference>
<proteinExistence type="predicted"/>
<name>A0A7J3I7E2_9CREN</name>